<proteinExistence type="predicted"/>
<dbReference type="Proteomes" id="UP000694844">
    <property type="component" value="Chromosome 6"/>
</dbReference>
<name>A0A8B8A8C3_CRAVI</name>
<sequence length="308" mass="36106">MDDFMVYVRGFFRNFKSYNTEQLTIFEIFLEAFNTYIEEILLAFHISVGVSESINVQDLLYQDFLEVFRRIQPGKEDKVTSYLQGLQKITEERLWSLHQEVGLFRAGSQVDERKLLACRMKKEEQNDLKEFLILASTIVHGITVNASDSLLKDMLHKMKDHQGTFSHKKELCEVDIINKRNLGKMIVRFIGHEGVEEKHGLRQLLQACIDYLQHETEEVWRSALITIYDKEDNVYKIASGDRHNKFICRMKKGEPFIRSKFGSDSEKHKFSMKSIDAHSHHDSSENEGWRAKMSRLWGTMKSTWNGEQ</sequence>
<evidence type="ECO:0000313" key="1">
    <source>
        <dbReference type="Proteomes" id="UP000694844"/>
    </source>
</evidence>
<dbReference type="GeneID" id="111099730"/>
<gene>
    <name evidence="2" type="primary">LOC111099730</name>
</gene>
<dbReference type="KEGG" id="cvn:111099730"/>
<dbReference type="RefSeq" id="XP_022286858.1">
    <property type="nucleotide sequence ID" value="XM_022431150.1"/>
</dbReference>
<keyword evidence="1" id="KW-1185">Reference proteome</keyword>
<organism evidence="1 2">
    <name type="scientific">Crassostrea virginica</name>
    <name type="common">Eastern oyster</name>
    <dbReference type="NCBI Taxonomy" id="6565"/>
    <lineage>
        <taxon>Eukaryota</taxon>
        <taxon>Metazoa</taxon>
        <taxon>Spiralia</taxon>
        <taxon>Lophotrochozoa</taxon>
        <taxon>Mollusca</taxon>
        <taxon>Bivalvia</taxon>
        <taxon>Autobranchia</taxon>
        <taxon>Pteriomorphia</taxon>
        <taxon>Ostreida</taxon>
        <taxon>Ostreoidea</taxon>
        <taxon>Ostreidae</taxon>
        <taxon>Crassostrea</taxon>
    </lineage>
</organism>
<dbReference type="AlphaFoldDB" id="A0A8B8A8C3"/>
<evidence type="ECO:0000313" key="2">
    <source>
        <dbReference type="RefSeq" id="XP_022286858.1"/>
    </source>
</evidence>
<accession>A0A8B8A8C3</accession>
<reference evidence="2" key="1">
    <citation type="submission" date="2025-08" db="UniProtKB">
        <authorList>
            <consortium name="RefSeq"/>
        </authorList>
    </citation>
    <scope>IDENTIFICATION</scope>
    <source>
        <tissue evidence="2">Whole sample</tissue>
    </source>
</reference>
<protein>
    <submittedName>
        <fullName evidence="2">Uncharacterized protein LOC111099730 isoform X1</fullName>
    </submittedName>
</protein>
<dbReference type="OrthoDB" id="9983348at2759"/>